<keyword evidence="1" id="KW-0227">DNA damage</keyword>
<dbReference type="SUPFAM" id="SSF50249">
    <property type="entry name" value="Nucleic acid-binding proteins"/>
    <property type="match status" value="1"/>
</dbReference>
<evidence type="ECO:0000313" key="5">
    <source>
        <dbReference type="EMBL" id="KAF0134242.1"/>
    </source>
</evidence>
<evidence type="ECO:0000256" key="1">
    <source>
        <dbReference type="ARBA" id="ARBA00022763"/>
    </source>
</evidence>
<name>A0A833L137_UNCSA</name>
<dbReference type="PANTHER" id="PTHR33991:SF1">
    <property type="entry name" value="DNA REPAIR PROTEIN RECO"/>
    <property type="match status" value="1"/>
</dbReference>
<dbReference type="InterPro" id="IPR012340">
    <property type="entry name" value="NA-bd_OB-fold"/>
</dbReference>
<dbReference type="EMBL" id="WPAF01000010">
    <property type="protein sequence ID" value="KAF0134242.1"/>
    <property type="molecule type" value="Genomic_DNA"/>
</dbReference>
<keyword evidence="2" id="KW-0233">DNA recombination</keyword>
<evidence type="ECO:0000256" key="3">
    <source>
        <dbReference type="ARBA" id="ARBA00023204"/>
    </source>
</evidence>
<dbReference type="Pfam" id="PF02565">
    <property type="entry name" value="RecO_C"/>
    <property type="match status" value="1"/>
</dbReference>
<evidence type="ECO:0000259" key="4">
    <source>
        <dbReference type="Pfam" id="PF11967"/>
    </source>
</evidence>
<proteinExistence type="predicted"/>
<dbReference type="InterPro" id="IPR037278">
    <property type="entry name" value="ARFGAP/RecO"/>
</dbReference>
<dbReference type="PANTHER" id="PTHR33991">
    <property type="entry name" value="DNA REPAIR PROTEIN RECO"/>
    <property type="match status" value="1"/>
</dbReference>
<dbReference type="GO" id="GO:0006310">
    <property type="term" value="P:DNA recombination"/>
    <property type="evidence" value="ECO:0007669"/>
    <property type="project" value="UniProtKB-KW"/>
</dbReference>
<dbReference type="GO" id="GO:0006302">
    <property type="term" value="P:double-strand break repair"/>
    <property type="evidence" value="ECO:0007669"/>
    <property type="project" value="TreeGrafter"/>
</dbReference>
<feature type="domain" description="DNA replication/recombination mediator RecO N-terminal" evidence="4">
    <location>
        <begin position="1"/>
        <end position="79"/>
    </location>
</feature>
<evidence type="ECO:0000313" key="6">
    <source>
        <dbReference type="Proteomes" id="UP000488506"/>
    </source>
</evidence>
<accession>A0A833L137</accession>
<gene>
    <name evidence="5" type="ORF">FD145_754</name>
</gene>
<dbReference type="Pfam" id="PF11967">
    <property type="entry name" value="RecO_N"/>
    <property type="match status" value="1"/>
</dbReference>
<dbReference type="AlphaFoldDB" id="A0A833L137"/>
<comment type="caution">
    <text evidence="5">The sequence shown here is derived from an EMBL/GenBank/DDBJ whole genome shotgun (WGS) entry which is preliminary data.</text>
</comment>
<keyword evidence="3" id="KW-0234">DNA repair</keyword>
<dbReference type="InterPro" id="IPR003717">
    <property type="entry name" value="RecO"/>
</dbReference>
<dbReference type="Gene3D" id="2.40.50.140">
    <property type="entry name" value="Nucleic acid-binding proteins"/>
    <property type="match status" value="1"/>
</dbReference>
<dbReference type="GO" id="GO:0043590">
    <property type="term" value="C:bacterial nucleoid"/>
    <property type="evidence" value="ECO:0007669"/>
    <property type="project" value="TreeGrafter"/>
</dbReference>
<dbReference type="InterPro" id="IPR022572">
    <property type="entry name" value="DNA_rep/recomb_RecO_N"/>
</dbReference>
<dbReference type="NCBIfam" id="TIGR00613">
    <property type="entry name" value="reco"/>
    <property type="match status" value="1"/>
</dbReference>
<dbReference type="Proteomes" id="UP000488506">
    <property type="component" value="Unassembled WGS sequence"/>
</dbReference>
<dbReference type="SUPFAM" id="SSF57863">
    <property type="entry name" value="ArfGap/RecO-like zinc finger"/>
    <property type="match status" value="1"/>
</dbReference>
<organism evidence="5 6">
    <name type="scientific">Candidatus Saganbacteria bacterium</name>
    <dbReference type="NCBI Taxonomy" id="2575572"/>
    <lineage>
        <taxon>Bacteria</taxon>
        <taxon>Bacillati</taxon>
        <taxon>Saganbacteria</taxon>
    </lineage>
</organism>
<protein>
    <submittedName>
        <fullName evidence="5">DNA repair protein RecO (Recombination protein O)</fullName>
    </submittedName>
</protein>
<evidence type="ECO:0000256" key="2">
    <source>
        <dbReference type="ARBA" id="ARBA00023172"/>
    </source>
</evidence>
<reference evidence="5 6" key="1">
    <citation type="submission" date="2019-12" db="EMBL/GenBank/DDBJ databases">
        <authorList>
            <person name="Wolfe R."/>
            <person name="Danczak R."/>
            <person name="Wilkins M."/>
        </authorList>
    </citation>
    <scope>NUCLEOTIDE SEQUENCE [LARGE SCALE GENOMIC DNA]</scope>
    <source>
        <strain evidence="5">X2_MaxBin.013</strain>
    </source>
</reference>
<sequence length="172" mass="19670">MALYKTKGIVIGSREFGETAKMITFFTSDYGKIKIIAKGAKRMNSKFGGRLELFSFLDILAAKGRNLDILSQCETIETFQKIRDKAESLCLGFYFIRVIDRALVESQKNFDLFKLLVYSLKKTKDGVGEEEVLKYFEVNFLRVEGIFKKGVPPDILIGEHLGVDIRPWKQKI</sequence>